<evidence type="ECO:0000313" key="1">
    <source>
        <dbReference type="EMBL" id="KAK4238811.1"/>
    </source>
</evidence>
<name>A0AAN7CC49_9PEZI</name>
<accession>A0AAN7CC49</accession>
<reference evidence="1" key="1">
    <citation type="journal article" date="2023" name="Mol. Phylogenet. Evol.">
        <title>Genome-scale phylogeny and comparative genomics of the fungal order Sordariales.</title>
        <authorList>
            <person name="Hensen N."/>
            <person name="Bonometti L."/>
            <person name="Westerberg I."/>
            <person name="Brannstrom I.O."/>
            <person name="Guillou S."/>
            <person name="Cros-Aarteil S."/>
            <person name="Calhoun S."/>
            <person name="Haridas S."/>
            <person name="Kuo A."/>
            <person name="Mondo S."/>
            <person name="Pangilinan J."/>
            <person name="Riley R."/>
            <person name="LaButti K."/>
            <person name="Andreopoulos B."/>
            <person name="Lipzen A."/>
            <person name="Chen C."/>
            <person name="Yan M."/>
            <person name="Daum C."/>
            <person name="Ng V."/>
            <person name="Clum A."/>
            <person name="Steindorff A."/>
            <person name="Ohm R.A."/>
            <person name="Martin F."/>
            <person name="Silar P."/>
            <person name="Natvig D.O."/>
            <person name="Lalanne C."/>
            <person name="Gautier V."/>
            <person name="Ament-Velasquez S.L."/>
            <person name="Kruys A."/>
            <person name="Hutchinson M.I."/>
            <person name="Powell A.J."/>
            <person name="Barry K."/>
            <person name="Miller A.N."/>
            <person name="Grigoriev I.V."/>
            <person name="Debuchy R."/>
            <person name="Gladieux P."/>
            <person name="Hiltunen Thoren M."/>
            <person name="Johannesson H."/>
        </authorList>
    </citation>
    <scope>NUCLEOTIDE SEQUENCE</scope>
    <source>
        <strain evidence="1">CBS 532.94</strain>
    </source>
</reference>
<dbReference type="EMBL" id="MU860082">
    <property type="protein sequence ID" value="KAK4238811.1"/>
    <property type="molecule type" value="Genomic_DNA"/>
</dbReference>
<dbReference type="PANTHER" id="PTHR41677:SF1">
    <property type="entry name" value="FE2OG DIOXYGENASE DOMAIN-CONTAINING PROTEIN"/>
    <property type="match status" value="1"/>
</dbReference>
<dbReference type="PANTHER" id="PTHR41677">
    <property type="entry name" value="YALI0B19030P"/>
    <property type="match status" value="1"/>
</dbReference>
<evidence type="ECO:0000313" key="2">
    <source>
        <dbReference type="Proteomes" id="UP001303760"/>
    </source>
</evidence>
<sequence>MPALIITTVTPTVPPKAPHVVGSKTKKATRPTAEIPQFLIDEAQQTQPVAWDPEKHLCFQPPAKIHTMSDIGLEGHEISTTAVSDPFPLFSKEAMVQMRREIFSGPVLEHCRYSSSFNANMVRGMGQERAPFTYNAWWDPETLAKISQVASIELVPAFDFEVANINISINDHDAETAATEAEKTSSVAWHYDSFPFVCVTMASDCTGMVGGETATKLPSGEIRKVRGPQMGTAVVMQGRYIYQQALKTFGGRERISMVTAFRPKSPFVRDETILTGSRAISNLDELYSQYTEYRLEVLEERFLAKLKEERRRVVMRCPYNLADIRSFLAEQKEYIESMLEQLFEVEQIRYLMCGVCKS</sequence>
<reference evidence="1" key="2">
    <citation type="submission" date="2023-05" db="EMBL/GenBank/DDBJ databases">
        <authorList>
            <consortium name="Lawrence Berkeley National Laboratory"/>
            <person name="Steindorff A."/>
            <person name="Hensen N."/>
            <person name="Bonometti L."/>
            <person name="Westerberg I."/>
            <person name="Brannstrom I.O."/>
            <person name="Guillou S."/>
            <person name="Cros-Aarteil S."/>
            <person name="Calhoun S."/>
            <person name="Haridas S."/>
            <person name="Kuo A."/>
            <person name="Mondo S."/>
            <person name="Pangilinan J."/>
            <person name="Riley R."/>
            <person name="Labutti K."/>
            <person name="Andreopoulos B."/>
            <person name="Lipzen A."/>
            <person name="Chen C."/>
            <person name="Yanf M."/>
            <person name="Daum C."/>
            <person name="Ng V."/>
            <person name="Clum A."/>
            <person name="Ohm R."/>
            <person name="Martin F."/>
            <person name="Silar P."/>
            <person name="Natvig D."/>
            <person name="Lalanne C."/>
            <person name="Gautier V."/>
            <person name="Ament-Velasquez S.L."/>
            <person name="Kruys A."/>
            <person name="Hutchinson M.I."/>
            <person name="Powell A.J."/>
            <person name="Barry K."/>
            <person name="Miller A.N."/>
            <person name="Grigoriev I.V."/>
            <person name="Debuchy R."/>
            <person name="Gladieux P."/>
            <person name="Thoren M.H."/>
            <person name="Johannesson H."/>
        </authorList>
    </citation>
    <scope>NUCLEOTIDE SEQUENCE</scope>
    <source>
        <strain evidence="1">CBS 532.94</strain>
    </source>
</reference>
<protein>
    <submittedName>
        <fullName evidence="1">Uncharacterized protein</fullName>
    </submittedName>
</protein>
<dbReference type="Proteomes" id="UP001303760">
    <property type="component" value="Unassembled WGS sequence"/>
</dbReference>
<dbReference type="AlphaFoldDB" id="A0AAN7CC49"/>
<proteinExistence type="predicted"/>
<comment type="caution">
    <text evidence="1">The sequence shown here is derived from an EMBL/GenBank/DDBJ whole genome shotgun (WGS) entry which is preliminary data.</text>
</comment>
<gene>
    <name evidence="1" type="ORF">C8A03DRAFT_43480</name>
</gene>
<keyword evidence="2" id="KW-1185">Reference proteome</keyword>
<organism evidence="1 2">
    <name type="scientific">Achaetomium macrosporum</name>
    <dbReference type="NCBI Taxonomy" id="79813"/>
    <lineage>
        <taxon>Eukaryota</taxon>
        <taxon>Fungi</taxon>
        <taxon>Dikarya</taxon>
        <taxon>Ascomycota</taxon>
        <taxon>Pezizomycotina</taxon>
        <taxon>Sordariomycetes</taxon>
        <taxon>Sordariomycetidae</taxon>
        <taxon>Sordariales</taxon>
        <taxon>Chaetomiaceae</taxon>
        <taxon>Achaetomium</taxon>
    </lineage>
</organism>